<dbReference type="InterPro" id="IPR001254">
    <property type="entry name" value="Trypsin_dom"/>
</dbReference>
<reference evidence="6" key="3">
    <citation type="submission" date="2025-09" db="UniProtKB">
        <authorList>
            <consortium name="Ensembl"/>
        </authorList>
    </citation>
    <scope>IDENTIFICATION</scope>
</reference>
<dbReference type="EMBL" id="AFYH01241078">
    <property type="status" value="NOT_ANNOTATED_CDS"/>
    <property type="molecule type" value="Genomic_DNA"/>
</dbReference>
<gene>
    <name evidence="6" type="primary">LOC102353775</name>
</gene>
<organism evidence="6 7">
    <name type="scientific">Latimeria chalumnae</name>
    <name type="common">Coelacanth</name>
    <dbReference type="NCBI Taxonomy" id="7897"/>
    <lineage>
        <taxon>Eukaryota</taxon>
        <taxon>Metazoa</taxon>
        <taxon>Chordata</taxon>
        <taxon>Craniata</taxon>
        <taxon>Vertebrata</taxon>
        <taxon>Euteleostomi</taxon>
        <taxon>Coelacanthiformes</taxon>
        <taxon>Coelacanthidae</taxon>
        <taxon>Latimeria</taxon>
    </lineage>
</organism>
<dbReference type="AlphaFoldDB" id="H3A3R6"/>
<dbReference type="InterPro" id="IPR043504">
    <property type="entry name" value="Peptidase_S1_PA_chymotrypsin"/>
</dbReference>
<evidence type="ECO:0000259" key="5">
    <source>
        <dbReference type="PROSITE" id="PS50240"/>
    </source>
</evidence>
<evidence type="ECO:0000256" key="1">
    <source>
        <dbReference type="ARBA" id="ARBA00022670"/>
    </source>
</evidence>
<reference evidence="7" key="1">
    <citation type="submission" date="2011-08" db="EMBL/GenBank/DDBJ databases">
        <title>The draft genome of Latimeria chalumnae.</title>
        <authorList>
            <person name="Di Palma F."/>
            <person name="Alfoldi J."/>
            <person name="Johnson J."/>
            <person name="Berlin A."/>
            <person name="Gnerre S."/>
            <person name="Jaffe D."/>
            <person name="MacCallum I."/>
            <person name="Young S."/>
            <person name="Walker B.J."/>
            <person name="Lander E."/>
            <person name="Lindblad-Toh K."/>
        </authorList>
    </citation>
    <scope>NUCLEOTIDE SEQUENCE [LARGE SCALE GENOMIC DNA]</scope>
    <source>
        <strain evidence="7">Wild caught</strain>
    </source>
</reference>
<evidence type="ECO:0000313" key="6">
    <source>
        <dbReference type="Ensembl" id="ENSLACP00000004287.1"/>
    </source>
</evidence>
<proteinExistence type="predicted"/>
<dbReference type="Bgee" id="ENSLACG00000003815">
    <property type="expression patterns" value="Expressed in chordate pharynx and 4 other cell types or tissues"/>
</dbReference>
<dbReference type="PRINTS" id="PR00722">
    <property type="entry name" value="CHYMOTRYPSIN"/>
</dbReference>
<dbReference type="GO" id="GO:0006508">
    <property type="term" value="P:proteolysis"/>
    <property type="evidence" value="ECO:0007669"/>
    <property type="project" value="UniProtKB-KW"/>
</dbReference>
<dbReference type="EMBL" id="AFYH01241079">
    <property type="status" value="NOT_ANNOTATED_CDS"/>
    <property type="molecule type" value="Genomic_DNA"/>
</dbReference>
<keyword evidence="3" id="KW-0720">Serine protease</keyword>
<keyword evidence="2" id="KW-0378">Hydrolase</keyword>
<feature type="domain" description="Peptidase S1" evidence="5">
    <location>
        <begin position="27"/>
        <end position="264"/>
    </location>
</feature>
<dbReference type="HOGENOM" id="CLU_006842_0_4_1"/>
<accession>H3A3R6</accession>
<dbReference type="CDD" id="cd00190">
    <property type="entry name" value="Tryp_SPc"/>
    <property type="match status" value="1"/>
</dbReference>
<reference evidence="6" key="2">
    <citation type="submission" date="2025-08" db="UniProtKB">
        <authorList>
            <consortium name="Ensembl"/>
        </authorList>
    </citation>
    <scope>IDENTIFICATION</scope>
</reference>
<evidence type="ECO:0000256" key="4">
    <source>
        <dbReference type="ARBA" id="ARBA00023157"/>
    </source>
</evidence>
<dbReference type="Gene3D" id="2.40.10.10">
    <property type="entry name" value="Trypsin-like serine proteases"/>
    <property type="match status" value="1"/>
</dbReference>
<dbReference type="PANTHER" id="PTHR24252">
    <property type="entry name" value="ACROSIN-RELATED"/>
    <property type="match status" value="1"/>
</dbReference>
<keyword evidence="4" id="KW-1015">Disulfide bond</keyword>
<dbReference type="PROSITE" id="PS00135">
    <property type="entry name" value="TRYPSIN_SER"/>
    <property type="match status" value="1"/>
</dbReference>
<keyword evidence="7" id="KW-1185">Reference proteome</keyword>
<name>H3A3R6_LATCH</name>
<dbReference type="eggNOG" id="KOG3627">
    <property type="taxonomic scope" value="Eukaryota"/>
</dbReference>
<dbReference type="FunFam" id="2.40.10.10:FF:000003">
    <property type="entry name" value="Transmembrane serine protease 3"/>
    <property type="match status" value="1"/>
</dbReference>
<dbReference type="PANTHER" id="PTHR24252:SF16">
    <property type="entry name" value="TRANSMEMBRANE SERINE PROTEASE 15"/>
    <property type="match status" value="1"/>
</dbReference>
<dbReference type="SUPFAM" id="SSF50494">
    <property type="entry name" value="Trypsin-like serine proteases"/>
    <property type="match status" value="1"/>
</dbReference>
<dbReference type="InterPro" id="IPR033116">
    <property type="entry name" value="TRYPSIN_SER"/>
</dbReference>
<keyword evidence="1" id="KW-0645">Protease</keyword>
<dbReference type="InParanoid" id="H3A3R6"/>
<dbReference type="Pfam" id="PF00089">
    <property type="entry name" value="Trypsin"/>
    <property type="match status" value="1"/>
</dbReference>
<dbReference type="OMA" id="TLVACRW"/>
<evidence type="ECO:0000256" key="2">
    <source>
        <dbReference type="ARBA" id="ARBA00022801"/>
    </source>
</evidence>
<dbReference type="InterPro" id="IPR001314">
    <property type="entry name" value="Peptidase_S1A"/>
</dbReference>
<dbReference type="STRING" id="7897.ENSLACP00000004287"/>
<dbReference type="PROSITE" id="PS50240">
    <property type="entry name" value="TRYPSIN_DOM"/>
    <property type="match status" value="1"/>
</dbReference>
<dbReference type="GO" id="GO:0004252">
    <property type="term" value="F:serine-type endopeptidase activity"/>
    <property type="evidence" value="ECO:0007669"/>
    <property type="project" value="InterPro"/>
</dbReference>
<protein>
    <recommendedName>
        <fullName evidence="5">Peptidase S1 domain-containing protein</fullName>
    </recommendedName>
</protein>
<evidence type="ECO:0000256" key="3">
    <source>
        <dbReference type="ARBA" id="ARBA00022825"/>
    </source>
</evidence>
<evidence type="ECO:0000313" key="7">
    <source>
        <dbReference type="Proteomes" id="UP000008672"/>
    </source>
</evidence>
<dbReference type="EMBL" id="AFYH01241080">
    <property type="status" value="NOT_ANNOTATED_CDS"/>
    <property type="molecule type" value="Genomic_DNA"/>
</dbReference>
<dbReference type="GeneTree" id="ENSGT00940000164655"/>
<sequence>VVLYSGSDFRFVSITECGQRKVRASRIVGGNKTVAGQWPFQVSLQVLGQHVCGGTLVSCSWVLSARHCFKNFREKENWTVVLGQHYLNHVDNENLQRRAIKRILNYNSDVTDGGYDYDIVLLELEKPAQYTDFIQAACLPPITASFNAGRKCVITGWGAMHESVQTGPISNELLEAEVELFSNAKCQELMQATSITERMICAGQLEGGVDTCQGDSGGPLLCQDYESRKWMVVGITSFGDGCGKLPGVYIRTAAFSDWIRETVFS</sequence>
<dbReference type="EMBL" id="AFYH01241081">
    <property type="status" value="NOT_ANNOTATED_CDS"/>
    <property type="molecule type" value="Genomic_DNA"/>
</dbReference>
<dbReference type="Ensembl" id="ENSLACT00000004325.1">
    <property type="protein sequence ID" value="ENSLACP00000004287.1"/>
    <property type="gene ID" value="ENSLACG00000003815.1"/>
</dbReference>
<dbReference type="SMART" id="SM00020">
    <property type="entry name" value="Tryp_SPc"/>
    <property type="match status" value="1"/>
</dbReference>
<dbReference type="InterPro" id="IPR009003">
    <property type="entry name" value="Peptidase_S1_PA"/>
</dbReference>
<dbReference type="Proteomes" id="UP000008672">
    <property type="component" value="Unassembled WGS sequence"/>
</dbReference>